<evidence type="ECO:0000313" key="5">
    <source>
        <dbReference type="EMBL" id="CAH2354944.1"/>
    </source>
</evidence>
<dbReference type="Proteomes" id="UP000837801">
    <property type="component" value="Unassembled WGS sequence"/>
</dbReference>
<dbReference type="PANTHER" id="PTHR10738:SF0">
    <property type="entry name" value="PROTEIN ARGININE N-METHYLTRANSFERASE 5"/>
    <property type="match status" value="1"/>
</dbReference>
<gene>
    <name evidence="5" type="ORF">CLIB1423_20S00452</name>
</gene>
<dbReference type="EMBL" id="CAKXYY010000020">
    <property type="protein sequence ID" value="CAH2354944.1"/>
    <property type="molecule type" value="Genomic_DNA"/>
</dbReference>
<evidence type="ECO:0000313" key="6">
    <source>
        <dbReference type="Proteomes" id="UP000837801"/>
    </source>
</evidence>
<keyword evidence="6" id="KW-1185">Reference proteome</keyword>
<dbReference type="GO" id="GO:0005634">
    <property type="term" value="C:nucleus"/>
    <property type="evidence" value="ECO:0007669"/>
    <property type="project" value="TreeGrafter"/>
</dbReference>
<dbReference type="InterPro" id="IPR035075">
    <property type="entry name" value="PRMT5"/>
</dbReference>
<keyword evidence="1" id="KW-0949">S-adenosyl-L-methionine</keyword>
<dbReference type="Gene3D" id="2.70.160.11">
    <property type="entry name" value="Hnrnp arginine n-methyltransferase1"/>
    <property type="match status" value="1"/>
</dbReference>
<accession>A0A9P0QTY4</accession>
<evidence type="ECO:0000256" key="1">
    <source>
        <dbReference type="ARBA" id="ARBA00022691"/>
    </source>
</evidence>
<sequence length="564" mass="63621">MDKIYFGIFCKDSPDNLSRKKNNYLRLVPWGNISSESSPSSQIVLLGPPRPSNAPPTSSSLAQFFTCIQDQVDTVLSTVPRLTHFSVIVPEEYLVLEAVDWSSHVGTLLRRNSQLHFALILPSRSSTAFQYWSCLQDSLKYPLNLSVFLYVGDPVEQTNDISLSTWKYEPVSSLILPITYFSGCSQQNMQHYALSTYIQETLKDFCTQARPLIILSPINSSSEVTQGHMASIERLFSSFELPPVADAVIRDPLQPLRDDLSMDIYSIFEQDETKYRMYGRAIAQAIIDIRKKKSGGSEINIVIDVLIVGPGRGPLIDLVDQCSSPSTYCNIIAVEKNPLCTNLLKKRRWTSGSVTVVQSDIREYQSEVKFDLAISELLGSFACNELSPDILAHVAAEVMIPSSYTNYLQPIYSPIISKMVGKVDQWERPYVVDITEGCFMETGPVQSVWSYDHQASSNDLDWNVELKFEQDLPDKGLYPTHGLLGYFTSVLYGEISIGIHPKQRANNNEYCNSWSPLYFPIKKFTFYTGRVIMERVTGKEGVHYQWDVNGVMHNQWGASYTIGN</sequence>
<feature type="region of interest" description="Disordered" evidence="2">
    <location>
        <begin position="35"/>
        <end position="57"/>
    </location>
</feature>
<dbReference type="InterPro" id="IPR025799">
    <property type="entry name" value="Arg_MeTrfase"/>
</dbReference>
<dbReference type="PANTHER" id="PTHR10738">
    <property type="entry name" value="PROTEIN ARGININE N-METHYLTRANSFERASE 5"/>
    <property type="match status" value="1"/>
</dbReference>
<dbReference type="SUPFAM" id="SSF53335">
    <property type="entry name" value="S-adenosyl-L-methionine-dependent methyltransferases"/>
    <property type="match status" value="1"/>
</dbReference>
<evidence type="ECO:0008006" key="7">
    <source>
        <dbReference type="Google" id="ProtNLM"/>
    </source>
</evidence>
<dbReference type="Gene3D" id="3.40.50.150">
    <property type="entry name" value="Vaccinia Virus protein VP39"/>
    <property type="match status" value="1"/>
</dbReference>
<reference evidence="5" key="1">
    <citation type="submission" date="2022-03" db="EMBL/GenBank/DDBJ databases">
        <authorList>
            <person name="Legras J.-L."/>
            <person name="Devillers H."/>
            <person name="Grondin C."/>
        </authorList>
    </citation>
    <scope>NUCLEOTIDE SEQUENCE</scope>
    <source>
        <strain evidence="5">CLIB 1423</strain>
    </source>
</reference>
<dbReference type="GO" id="GO:0006355">
    <property type="term" value="P:regulation of DNA-templated transcription"/>
    <property type="evidence" value="ECO:0007669"/>
    <property type="project" value="TreeGrafter"/>
</dbReference>
<organism evidence="5 6">
    <name type="scientific">[Candida] railenensis</name>
    <dbReference type="NCBI Taxonomy" id="45579"/>
    <lineage>
        <taxon>Eukaryota</taxon>
        <taxon>Fungi</taxon>
        <taxon>Dikarya</taxon>
        <taxon>Ascomycota</taxon>
        <taxon>Saccharomycotina</taxon>
        <taxon>Pichiomycetes</taxon>
        <taxon>Debaryomycetaceae</taxon>
        <taxon>Kurtzmaniella</taxon>
    </lineage>
</organism>
<comment type="caution">
    <text evidence="5">The sequence shown here is derived from an EMBL/GenBank/DDBJ whole genome shotgun (WGS) entry which is preliminary data.</text>
</comment>
<evidence type="ECO:0000256" key="2">
    <source>
        <dbReference type="SAM" id="MobiDB-lite"/>
    </source>
</evidence>
<dbReference type="GO" id="GO:0016274">
    <property type="term" value="F:protein-arginine N-methyltransferase activity"/>
    <property type="evidence" value="ECO:0007669"/>
    <property type="project" value="InterPro"/>
</dbReference>
<dbReference type="GO" id="GO:0005829">
    <property type="term" value="C:cytosol"/>
    <property type="evidence" value="ECO:0007669"/>
    <property type="project" value="TreeGrafter"/>
</dbReference>
<protein>
    <recommendedName>
        <fullName evidence="7">Protein arginine N-methyltransferase</fullName>
    </recommendedName>
</protein>
<dbReference type="Pfam" id="PF05185">
    <property type="entry name" value="PRMT5"/>
    <property type="match status" value="1"/>
</dbReference>
<dbReference type="AlphaFoldDB" id="A0A9P0QTY4"/>
<dbReference type="Gene3D" id="3.20.20.150">
    <property type="entry name" value="Divalent-metal-dependent TIM barrel enzymes"/>
    <property type="match status" value="1"/>
</dbReference>
<feature type="domain" description="PRMT5 arginine-N-methyltransferase" evidence="3">
    <location>
        <begin position="247"/>
        <end position="395"/>
    </location>
</feature>
<dbReference type="InterPro" id="IPR035248">
    <property type="entry name" value="PRMT5_C"/>
</dbReference>
<name>A0A9P0QTY4_9ASCO</name>
<evidence type="ECO:0000259" key="4">
    <source>
        <dbReference type="Pfam" id="PF17286"/>
    </source>
</evidence>
<proteinExistence type="predicted"/>
<dbReference type="Pfam" id="PF17286">
    <property type="entry name" value="PRMT5_C"/>
    <property type="match status" value="1"/>
</dbReference>
<dbReference type="InterPro" id="IPR029063">
    <property type="entry name" value="SAM-dependent_MTases_sf"/>
</dbReference>
<feature type="domain" description="PRMT5 oligomerisation" evidence="4">
    <location>
        <begin position="403"/>
        <end position="554"/>
    </location>
</feature>
<dbReference type="OrthoDB" id="1368803at2759"/>
<evidence type="ECO:0000259" key="3">
    <source>
        <dbReference type="Pfam" id="PF05185"/>
    </source>
</evidence>